<evidence type="ECO:0000256" key="1">
    <source>
        <dbReference type="SAM" id="MobiDB-lite"/>
    </source>
</evidence>
<dbReference type="OrthoDB" id="3561681at2759"/>
<feature type="region of interest" description="Disordered" evidence="1">
    <location>
        <begin position="95"/>
        <end position="117"/>
    </location>
</feature>
<dbReference type="Proteomes" id="UP000078559">
    <property type="component" value="Chromosome 4"/>
</dbReference>
<dbReference type="AlphaFoldDB" id="A0A194VXJ7"/>
<sequence length="464" mass="52240">MDLPIENSGLTEADLDRVFSYASHPTTVVRFSAKDLDKLSVEDGSGLVLILARRAGEDAGIIQQIENGIASFGQKETDKWFKDSFNEKNRSYSWPKGERLAPVPEDKTRSPTPTKNMEITPRASRALRHVPFEKQLFWEISRHFFVNGSISRAINRADVPLFSRYPVSMGKSTAEHGHCQNKKYDAIVYNCRSANTWPNDLALTATHFTQSRLTFGILFGCTEAIEREVVNRISKAKEQSFHPLILPGIFAELERERMVEVVESSIDQIEEAIFEMNTGSSSGMESVKPSDDSSYPGGPRAARKAVWLNTTFLRNRLQIWKTQMSKMVEHVEEISAMIQSDANNDGSNANDEEDDVNEDGSEPSKVNPFKEETINSKRSNDLFRIGNLIKDRLRALIEEFEEMMEDCTMRVDGMAMATQWSHGDTNMDIAEATGRDSSQMKSISLVTLVFLPGTFFAVRIPLSQ</sequence>
<protein>
    <submittedName>
        <fullName evidence="2">Uncharacterized protein</fullName>
    </submittedName>
</protein>
<proteinExistence type="predicted"/>
<feature type="region of interest" description="Disordered" evidence="1">
    <location>
        <begin position="341"/>
        <end position="373"/>
    </location>
</feature>
<reference evidence="2" key="1">
    <citation type="submission" date="2014-12" db="EMBL/GenBank/DDBJ databases">
        <title>Genome Sequence of Valsa Canker Pathogens Uncovers a Specific Adaption of Colonization on Woody Bark.</title>
        <authorList>
            <person name="Yin Z."/>
            <person name="Liu H."/>
            <person name="Gao X."/>
            <person name="Li Z."/>
            <person name="Song N."/>
            <person name="Ke X."/>
            <person name="Dai Q."/>
            <person name="Wu Y."/>
            <person name="Sun Y."/>
            <person name="Xu J.-R."/>
            <person name="Kang Z.K."/>
            <person name="Wang L."/>
            <person name="Huang L."/>
        </authorList>
    </citation>
    <scope>NUCLEOTIDE SEQUENCE [LARGE SCALE GENOMIC DNA]</scope>
    <source>
        <strain evidence="2">03-8</strain>
    </source>
</reference>
<feature type="compositionally biased region" description="Basic and acidic residues" evidence="1">
    <location>
        <begin position="95"/>
        <end position="109"/>
    </location>
</feature>
<dbReference type="EMBL" id="CM003101">
    <property type="protein sequence ID" value="KUI68530.1"/>
    <property type="molecule type" value="Genomic_DNA"/>
</dbReference>
<feature type="region of interest" description="Disordered" evidence="1">
    <location>
        <begin position="277"/>
        <end position="300"/>
    </location>
</feature>
<name>A0A194VXJ7_CYTMA</name>
<gene>
    <name evidence="2" type="ORF">VM1G_04680</name>
</gene>
<accession>A0A194VXJ7</accession>
<feature type="compositionally biased region" description="Acidic residues" evidence="1">
    <location>
        <begin position="350"/>
        <end position="361"/>
    </location>
</feature>
<dbReference type="SMR" id="A0A194VXJ7"/>
<organism evidence="2 3">
    <name type="scientific">Cytospora mali</name>
    <name type="common">Apple Valsa canker fungus</name>
    <name type="synonym">Valsa mali</name>
    <dbReference type="NCBI Taxonomy" id="578113"/>
    <lineage>
        <taxon>Eukaryota</taxon>
        <taxon>Fungi</taxon>
        <taxon>Dikarya</taxon>
        <taxon>Ascomycota</taxon>
        <taxon>Pezizomycotina</taxon>
        <taxon>Sordariomycetes</taxon>
        <taxon>Sordariomycetidae</taxon>
        <taxon>Diaporthales</taxon>
        <taxon>Cytosporaceae</taxon>
        <taxon>Cytospora</taxon>
    </lineage>
</organism>
<evidence type="ECO:0000313" key="3">
    <source>
        <dbReference type="Proteomes" id="UP000078559"/>
    </source>
</evidence>
<keyword evidence="3" id="KW-1185">Reference proteome</keyword>
<evidence type="ECO:0000313" key="2">
    <source>
        <dbReference type="EMBL" id="KUI68530.1"/>
    </source>
</evidence>